<dbReference type="Pfam" id="PF13602">
    <property type="entry name" value="ADH_zinc_N_2"/>
    <property type="match status" value="1"/>
</dbReference>
<dbReference type="SMART" id="SM00829">
    <property type="entry name" value="PKS_ER"/>
    <property type="match status" value="1"/>
</dbReference>
<gene>
    <name evidence="4" type="ORF">Afil01_58220</name>
</gene>
<dbReference type="RefSeq" id="WP_285666332.1">
    <property type="nucleotide sequence ID" value="NZ_BSTX01000004.1"/>
</dbReference>
<dbReference type="CDD" id="cd05289">
    <property type="entry name" value="MDR_like_2"/>
    <property type="match status" value="1"/>
</dbReference>
<proteinExistence type="predicted"/>
<keyword evidence="5" id="KW-1185">Reference proteome</keyword>
<evidence type="ECO:0000256" key="1">
    <source>
        <dbReference type="ARBA" id="ARBA00023002"/>
    </source>
</evidence>
<dbReference type="Pfam" id="PF08240">
    <property type="entry name" value="ADH_N"/>
    <property type="match status" value="1"/>
</dbReference>
<sequence>MKAVVMTGDGPSVTEVDRPEPGPVEVLVRVHAASVNPADVKGAARGSLPDGTPMRTPGWDVSGVVEEVGRGVQLYKPGDEVFGMIRFPHAGGTFAEYVTAPPRHLVRKPAALDHVRAAALPLVSLTAWQALVDTAGLRPGQRVLIHAAAGGVGHVAVQLAKELGAVIIGTASAAKHEFVTNLGADRMIDYTAEDFGELRNVDVVLDTVGGDYAARSLPVLREGGTLVNLVPSGVTELPAHVRGGFLLVEPDHDDMGAVARFAAKGHLRAEIDTVLPLDRVREAMARVESGRARGKVVLTAV</sequence>
<name>A0A9W6SS88_9ACTN</name>
<dbReference type="InterPro" id="IPR050700">
    <property type="entry name" value="YIM1/Zinc_Alcohol_DH_Fams"/>
</dbReference>
<dbReference type="SUPFAM" id="SSF51735">
    <property type="entry name" value="NAD(P)-binding Rossmann-fold domains"/>
    <property type="match status" value="1"/>
</dbReference>
<evidence type="ECO:0000313" key="4">
    <source>
        <dbReference type="EMBL" id="GLZ81015.1"/>
    </source>
</evidence>
<feature type="domain" description="Enoyl reductase (ER)" evidence="3">
    <location>
        <begin position="8"/>
        <end position="298"/>
    </location>
</feature>
<keyword evidence="1" id="KW-0560">Oxidoreductase</keyword>
<accession>A0A9W6SS88</accession>
<dbReference type="GO" id="GO:0008270">
    <property type="term" value="F:zinc ion binding"/>
    <property type="evidence" value="ECO:0007669"/>
    <property type="project" value="InterPro"/>
</dbReference>
<feature type="region of interest" description="Disordered" evidence="2">
    <location>
        <begin position="1"/>
        <end position="20"/>
    </location>
</feature>
<dbReference type="InterPro" id="IPR013154">
    <property type="entry name" value="ADH-like_N"/>
</dbReference>
<dbReference type="EMBL" id="BSTX01000004">
    <property type="protein sequence ID" value="GLZ81015.1"/>
    <property type="molecule type" value="Genomic_DNA"/>
</dbReference>
<protein>
    <submittedName>
        <fullName evidence="4">NADPH:quinone reductase</fullName>
    </submittedName>
</protein>
<dbReference type="PANTHER" id="PTHR11695">
    <property type="entry name" value="ALCOHOL DEHYDROGENASE RELATED"/>
    <property type="match status" value="1"/>
</dbReference>
<dbReference type="Gene3D" id="3.40.50.720">
    <property type="entry name" value="NAD(P)-binding Rossmann-like Domain"/>
    <property type="match status" value="1"/>
</dbReference>
<evidence type="ECO:0000256" key="2">
    <source>
        <dbReference type="SAM" id="MobiDB-lite"/>
    </source>
</evidence>
<dbReference type="InterPro" id="IPR036291">
    <property type="entry name" value="NAD(P)-bd_dom_sf"/>
</dbReference>
<dbReference type="InterPro" id="IPR020843">
    <property type="entry name" value="ER"/>
</dbReference>
<dbReference type="InterPro" id="IPR011032">
    <property type="entry name" value="GroES-like_sf"/>
</dbReference>
<organism evidence="4 5">
    <name type="scientific">Actinorhabdospora filicis</name>
    <dbReference type="NCBI Taxonomy" id="1785913"/>
    <lineage>
        <taxon>Bacteria</taxon>
        <taxon>Bacillati</taxon>
        <taxon>Actinomycetota</taxon>
        <taxon>Actinomycetes</taxon>
        <taxon>Micromonosporales</taxon>
        <taxon>Micromonosporaceae</taxon>
        <taxon>Actinorhabdospora</taxon>
    </lineage>
</organism>
<dbReference type="Gene3D" id="3.90.180.10">
    <property type="entry name" value="Medium-chain alcohol dehydrogenases, catalytic domain"/>
    <property type="match status" value="1"/>
</dbReference>
<dbReference type="SUPFAM" id="SSF50129">
    <property type="entry name" value="GroES-like"/>
    <property type="match status" value="1"/>
</dbReference>
<comment type="caution">
    <text evidence="4">The sequence shown here is derived from an EMBL/GenBank/DDBJ whole genome shotgun (WGS) entry which is preliminary data.</text>
</comment>
<dbReference type="AlphaFoldDB" id="A0A9W6SS88"/>
<reference evidence="4" key="1">
    <citation type="submission" date="2023-03" db="EMBL/GenBank/DDBJ databases">
        <title>Actinorhabdospora filicis NBRC 111898.</title>
        <authorList>
            <person name="Ichikawa N."/>
            <person name="Sato H."/>
            <person name="Tonouchi N."/>
        </authorList>
    </citation>
    <scope>NUCLEOTIDE SEQUENCE</scope>
    <source>
        <strain evidence="4">NBRC 111898</strain>
    </source>
</reference>
<evidence type="ECO:0000313" key="5">
    <source>
        <dbReference type="Proteomes" id="UP001165079"/>
    </source>
</evidence>
<dbReference type="Proteomes" id="UP001165079">
    <property type="component" value="Unassembled WGS sequence"/>
</dbReference>
<dbReference type="InterPro" id="IPR002364">
    <property type="entry name" value="Quin_OxRdtase/zeta-crystal_CS"/>
</dbReference>
<dbReference type="PROSITE" id="PS01162">
    <property type="entry name" value="QOR_ZETA_CRYSTAL"/>
    <property type="match status" value="1"/>
</dbReference>
<dbReference type="GO" id="GO:0016491">
    <property type="term" value="F:oxidoreductase activity"/>
    <property type="evidence" value="ECO:0007669"/>
    <property type="project" value="UniProtKB-KW"/>
</dbReference>
<dbReference type="PANTHER" id="PTHR11695:SF294">
    <property type="entry name" value="RETICULON-4-INTERACTING PROTEIN 1, MITOCHONDRIAL"/>
    <property type="match status" value="1"/>
</dbReference>
<evidence type="ECO:0000259" key="3">
    <source>
        <dbReference type="SMART" id="SM00829"/>
    </source>
</evidence>